<dbReference type="RefSeq" id="XP_002947311.1">
    <property type="nucleotide sequence ID" value="XM_002947265.1"/>
</dbReference>
<dbReference type="AlphaFoldDB" id="D8TLM8"/>
<proteinExistence type="predicted"/>
<dbReference type="EMBL" id="GL378327">
    <property type="protein sequence ID" value="EFJ51359.1"/>
    <property type="molecule type" value="Genomic_DNA"/>
</dbReference>
<name>D8TLM8_VOLCA</name>
<keyword evidence="3" id="KW-1185">Reference proteome</keyword>
<reference evidence="2 3" key="1">
    <citation type="journal article" date="2010" name="Science">
        <title>Genomic analysis of organismal complexity in the multicellular green alga Volvox carteri.</title>
        <authorList>
            <person name="Prochnik S.E."/>
            <person name="Umen J."/>
            <person name="Nedelcu A.M."/>
            <person name="Hallmann A."/>
            <person name="Miller S.M."/>
            <person name="Nishii I."/>
            <person name="Ferris P."/>
            <person name="Kuo A."/>
            <person name="Mitros T."/>
            <person name="Fritz-Laylin L.K."/>
            <person name="Hellsten U."/>
            <person name="Chapman J."/>
            <person name="Simakov O."/>
            <person name="Rensing S.A."/>
            <person name="Terry A."/>
            <person name="Pangilinan J."/>
            <person name="Kapitonov V."/>
            <person name="Jurka J."/>
            <person name="Salamov A."/>
            <person name="Shapiro H."/>
            <person name="Schmutz J."/>
            <person name="Grimwood J."/>
            <person name="Lindquist E."/>
            <person name="Lucas S."/>
            <person name="Grigoriev I.V."/>
            <person name="Schmitt R."/>
            <person name="Kirk D."/>
            <person name="Rokhsar D.S."/>
        </authorList>
    </citation>
    <scope>NUCLEOTIDE SEQUENCE [LARGE SCALE GENOMIC DNA]</scope>
    <source>
        <strain evidence="3">f. Nagariensis / Eve</strain>
    </source>
</reference>
<protein>
    <submittedName>
        <fullName evidence="2">Uncharacterized protein</fullName>
    </submittedName>
</protein>
<dbReference type="OrthoDB" id="10578089at2759"/>
<dbReference type="KEGG" id="vcn:VOLCADRAFT_116368"/>
<dbReference type="Proteomes" id="UP000001058">
    <property type="component" value="Unassembled WGS sequence"/>
</dbReference>
<evidence type="ECO:0000256" key="1">
    <source>
        <dbReference type="SAM" id="MobiDB-lite"/>
    </source>
</evidence>
<evidence type="ECO:0000313" key="2">
    <source>
        <dbReference type="EMBL" id="EFJ51359.1"/>
    </source>
</evidence>
<sequence>MAEGTDAKERLARTIAALGKGDYAEGLSGVQEGVPWGLAYAVSVQKETVGKGRAVRGLERPKQGQHPGPSALLKHRTGSPSKAETGPPAFDPFGRAALRVTNPVEVAWRSTVAATIPEPLPLRGAAAPAGSAVAAAVSAAATGGSLRNPAHGGSVKPAELMQTVAANLGWGSSPMRLTEVPEAFWKTVSPEVHSQIAEYLFER</sequence>
<evidence type="ECO:0000313" key="3">
    <source>
        <dbReference type="Proteomes" id="UP000001058"/>
    </source>
</evidence>
<gene>
    <name evidence="2" type="ORF">VOLCADRAFT_116368</name>
</gene>
<accession>D8TLM8</accession>
<dbReference type="InParanoid" id="D8TLM8"/>
<feature type="region of interest" description="Disordered" evidence="1">
    <location>
        <begin position="53"/>
        <end position="92"/>
    </location>
</feature>
<dbReference type="GeneID" id="9620407"/>
<feature type="non-terminal residue" evidence="2">
    <location>
        <position position="203"/>
    </location>
</feature>
<organism evidence="3">
    <name type="scientific">Volvox carteri f. nagariensis</name>
    <dbReference type="NCBI Taxonomy" id="3068"/>
    <lineage>
        <taxon>Eukaryota</taxon>
        <taxon>Viridiplantae</taxon>
        <taxon>Chlorophyta</taxon>
        <taxon>core chlorophytes</taxon>
        <taxon>Chlorophyceae</taxon>
        <taxon>CS clade</taxon>
        <taxon>Chlamydomonadales</taxon>
        <taxon>Volvocaceae</taxon>
        <taxon>Volvox</taxon>
    </lineage>
</organism>